<dbReference type="SMR" id="A0A7Z7P3W7"/>
<dbReference type="InterPro" id="IPR022631">
    <property type="entry name" value="ADOMET_SYNTHASE_CS"/>
</dbReference>
<comment type="caution">
    <text evidence="16">The sequence shown here is derived from an EMBL/GenBank/DDBJ whole genome shotgun (WGS) entry which is preliminary data.</text>
</comment>
<comment type="function">
    <text evidence="10">Catalyzes the formation of S-adenosylmethionine (AdoMet) from methionine and ATP. The overall synthetic reaction is composed of two sequential steps, AdoMet formation and the subsequent tripolyphosphate hydrolysis which occurs prior to release of AdoMet from the enzyme.</text>
</comment>
<proteinExistence type="inferred from homology"/>
<dbReference type="NCBIfam" id="TIGR01034">
    <property type="entry name" value="metK"/>
    <property type="match status" value="1"/>
</dbReference>
<dbReference type="PROSITE" id="PS00377">
    <property type="entry name" value="ADOMET_SYNTHASE_2"/>
    <property type="match status" value="1"/>
</dbReference>
<dbReference type="RefSeq" id="WP_000003961.1">
    <property type="nucleotide sequence ID" value="NZ_UAVB01000001.1"/>
</dbReference>
<feature type="binding site" description="in other chain" evidence="10">
    <location>
        <position position="100"/>
    </location>
    <ligand>
        <name>L-methionine</name>
        <dbReference type="ChEBI" id="CHEBI:57844"/>
        <note>ligand shared between two neighboring subunits</note>
    </ligand>
</feature>
<sequence length="398" mass="43348">MSERKLFTSESVSEGHPDKIADQISDAILDAILEQDPDAHVAAETAVYTGSVHVFGEISTTAYVDINRVVRNTIAEIGYDKAEYGFSAESVGVHPSLVEQSPDIAQGVNEALEVRGSLEQDPLDLIGAGDQGLMFGFAVDETPELMPLPISLAHQLVKKLTDLRKSGELTYLRPDAKSQVTVEYDENNQPIRVDAVVISTQHDPNVTNDQLHKDVIEKVINEVIPSHYLDDQTKFFINPTGRFVIGGPQGDSGLTGRKIIVDTYGGYSRHGGGAFSGKDATKVDRSASYAARYIAKNIVAADLAKKVEVQLAYAIGIAQPVSVRVDTFGTGVIAEADLEAAVRQIFDLRPAGIINMLDLKRPIYRQTAAYGHMGRTDIDLPWERVDKVQALKDFIASK</sequence>
<dbReference type="FunFam" id="3.30.300.10:FF:000003">
    <property type="entry name" value="S-adenosylmethionine synthase"/>
    <property type="match status" value="1"/>
</dbReference>
<keyword evidence="3 10" id="KW-0554">One-carbon metabolism</keyword>
<evidence type="ECO:0000256" key="7">
    <source>
        <dbReference type="ARBA" id="ARBA00022840"/>
    </source>
</evidence>
<dbReference type="PIRSF" id="PIRSF000497">
    <property type="entry name" value="MAT"/>
    <property type="match status" value="1"/>
</dbReference>
<feature type="binding site" description="in other chain" evidence="10">
    <location>
        <begin position="242"/>
        <end position="243"/>
    </location>
    <ligand>
        <name>ATP</name>
        <dbReference type="ChEBI" id="CHEBI:30616"/>
        <note>ligand shared between two neighboring subunits</note>
    </ligand>
</feature>
<comment type="cofactor">
    <cofactor evidence="10">
        <name>K(+)</name>
        <dbReference type="ChEBI" id="CHEBI:29103"/>
    </cofactor>
    <text evidence="10">Binds 1 potassium ion per subunit.</text>
</comment>
<feature type="binding site" evidence="10">
    <location>
        <position position="18"/>
    </location>
    <ligand>
        <name>Mg(2+)</name>
        <dbReference type="ChEBI" id="CHEBI:18420"/>
    </ligand>
</feature>
<evidence type="ECO:0000259" key="15">
    <source>
        <dbReference type="Pfam" id="PF02773"/>
    </source>
</evidence>
<dbReference type="UniPathway" id="UPA00315">
    <property type="reaction ID" value="UER00080"/>
</dbReference>
<evidence type="ECO:0000259" key="13">
    <source>
        <dbReference type="Pfam" id="PF00438"/>
    </source>
</evidence>
<feature type="region of interest" description="Flexible loop" evidence="10">
    <location>
        <begin position="100"/>
        <end position="110"/>
    </location>
</feature>
<accession>A0A7Z7P3W7</accession>
<evidence type="ECO:0000313" key="17">
    <source>
        <dbReference type="Proteomes" id="UP000250200"/>
    </source>
</evidence>
<reference evidence="16 17" key="1">
    <citation type="submission" date="2018-06" db="EMBL/GenBank/DDBJ databases">
        <authorList>
            <consortium name="Pathogen Informatics"/>
            <person name="Doyle S."/>
        </authorList>
    </citation>
    <scope>NUCLEOTIDE SEQUENCE [LARGE SCALE GENOMIC DNA]</scope>
    <source>
        <strain evidence="16 17">NCTC8181</strain>
    </source>
</reference>
<keyword evidence="4 10" id="KW-0808">Transferase</keyword>
<comment type="catalytic activity">
    <reaction evidence="10">
        <text>L-methionine + ATP + H2O = S-adenosyl-L-methionine + phosphate + diphosphate</text>
        <dbReference type="Rhea" id="RHEA:21080"/>
        <dbReference type="ChEBI" id="CHEBI:15377"/>
        <dbReference type="ChEBI" id="CHEBI:30616"/>
        <dbReference type="ChEBI" id="CHEBI:33019"/>
        <dbReference type="ChEBI" id="CHEBI:43474"/>
        <dbReference type="ChEBI" id="CHEBI:57844"/>
        <dbReference type="ChEBI" id="CHEBI:59789"/>
        <dbReference type="EC" id="2.5.1.6"/>
    </reaction>
</comment>
<feature type="domain" description="S-adenosylmethionine synthetase C-terminal" evidence="15">
    <location>
        <begin position="245"/>
        <end position="384"/>
    </location>
</feature>
<comment type="cofactor">
    <cofactor evidence="10">
        <name>Mg(2+)</name>
        <dbReference type="ChEBI" id="CHEBI:18420"/>
    </cofactor>
    <text evidence="10">Binds 2 divalent ions per subunit.</text>
</comment>
<feature type="binding site" evidence="10">
    <location>
        <position position="274"/>
    </location>
    <ligand>
        <name>ATP</name>
        <dbReference type="ChEBI" id="CHEBI:30616"/>
        <note>ligand shared between two neighboring subunits</note>
    </ligand>
</feature>
<dbReference type="Pfam" id="PF00438">
    <property type="entry name" value="S-AdoMet_synt_N"/>
    <property type="match status" value="1"/>
</dbReference>
<protein>
    <recommendedName>
        <fullName evidence="10">S-adenosylmethionine synthase</fullName>
        <shortName evidence="10">AdoMet synthase</shortName>
        <ecNumber evidence="10">2.5.1.6</ecNumber>
    </recommendedName>
    <alternativeName>
        <fullName evidence="10">MAT</fullName>
    </alternativeName>
    <alternativeName>
        <fullName evidence="10">Methionine adenosyltransferase</fullName>
    </alternativeName>
</protein>
<evidence type="ECO:0000256" key="5">
    <source>
        <dbReference type="ARBA" id="ARBA00022723"/>
    </source>
</evidence>
<dbReference type="InterPro" id="IPR022629">
    <property type="entry name" value="S-AdoMet_synt_central"/>
</dbReference>
<dbReference type="PANTHER" id="PTHR11964">
    <property type="entry name" value="S-ADENOSYLMETHIONINE SYNTHETASE"/>
    <property type="match status" value="1"/>
</dbReference>
<keyword evidence="5 10" id="KW-0479">Metal-binding</keyword>
<comment type="similarity">
    <text evidence="2 10 12">Belongs to the AdoMet synthase family.</text>
</comment>
<keyword evidence="6 10" id="KW-0547">Nucleotide-binding</keyword>
<dbReference type="InterPro" id="IPR022628">
    <property type="entry name" value="S-AdoMet_synt_N"/>
</dbReference>
<dbReference type="Pfam" id="PF02773">
    <property type="entry name" value="S-AdoMet_synt_C"/>
    <property type="match status" value="1"/>
</dbReference>
<dbReference type="EMBL" id="UAVB01000001">
    <property type="protein sequence ID" value="SQA17202.1"/>
    <property type="molecule type" value="Genomic_DNA"/>
</dbReference>
<dbReference type="HAMAP" id="MF_00086">
    <property type="entry name" value="S_AdoMet_synth1"/>
    <property type="match status" value="1"/>
</dbReference>
<comment type="pathway">
    <text evidence="1 10">Amino-acid biosynthesis; S-adenosyl-L-methionine biosynthesis; S-adenosyl-L-methionine from L-methionine: step 1/1.</text>
</comment>
<dbReference type="SUPFAM" id="SSF55973">
    <property type="entry name" value="S-adenosylmethionine synthetase"/>
    <property type="match status" value="3"/>
</dbReference>
<feature type="binding site" description="in other chain" evidence="10">
    <location>
        <begin position="257"/>
        <end position="258"/>
    </location>
    <ligand>
        <name>ATP</name>
        <dbReference type="ChEBI" id="CHEBI:30616"/>
        <note>ligand shared between two neighboring subunits</note>
    </ligand>
</feature>
<feature type="binding site" evidence="10">
    <location>
        <position position="278"/>
    </location>
    <ligand>
        <name>ATP</name>
        <dbReference type="ChEBI" id="CHEBI:30616"/>
        <note>ligand shared between two neighboring subunits</note>
    </ligand>
</feature>
<evidence type="ECO:0000256" key="12">
    <source>
        <dbReference type="RuleBase" id="RU004462"/>
    </source>
</evidence>
<dbReference type="Gene3D" id="3.30.300.10">
    <property type="match status" value="3"/>
</dbReference>
<evidence type="ECO:0000256" key="6">
    <source>
        <dbReference type="ARBA" id="ARBA00022741"/>
    </source>
</evidence>
<dbReference type="GO" id="GO:0000287">
    <property type="term" value="F:magnesium ion binding"/>
    <property type="evidence" value="ECO:0007669"/>
    <property type="project" value="UniProtKB-UniRule"/>
</dbReference>
<dbReference type="GO" id="GO:0006556">
    <property type="term" value="P:S-adenosylmethionine biosynthetic process"/>
    <property type="evidence" value="ECO:0007669"/>
    <property type="project" value="UniProtKB-UniRule"/>
</dbReference>
<dbReference type="GO" id="GO:0004478">
    <property type="term" value="F:methionine adenosyltransferase activity"/>
    <property type="evidence" value="ECO:0007669"/>
    <property type="project" value="UniProtKB-UniRule"/>
</dbReference>
<keyword evidence="8 10" id="KW-0460">Magnesium</keyword>
<evidence type="ECO:0000256" key="10">
    <source>
        <dbReference type="HAMAP-Rule" id="MF_00086"/>
    </source>
</evidence>
<evidence type="ECO:0000256" key="8">
    <source>
        <dbReference type="ARBA" id="ARBA00022842"/>
    </source>
</evidence>
<dbReference type="CDD" id="cd18079">
    <property type="entry name" value="S-AdoMet_synt"/>
    <property type="match status" value="1"/>
</dbReference>
<evidence type="ECO:0000256" key="1">
    <source>
        <dbReference type="ARBA" id="ARBA00005224"/>
    </source>
</evidence>
<feature type="binding site" description="in other chain" evidence="10">
    <location>
        <position position="282"/>
    </location>
    <ligand>
        <name>L-methionine</name>
        <dbReference type="ChEBI" id="CHEBI:57844"/>
        <note>ligand shared between two neighboring subunits</note>
    </ligand>
</feature>
<feature type="binding site" evidence="10">
    <location>
        <position position="44"/>
    </location>
    <ligand>
        <name>K(+)</name>
        <dbReference type="ChEBI" id="CHEBI:29103"/>
    </ligand>
</feature>
<dbReference type="GO" id="GO:0006730">
    <property type="term" value="P:one-carbon metabolic process"/>
    <property type="evidence" value="ECO:0007669"/>
    <property type="project" value="UniProtKB-KW"/>
</dbReference>
<evidence type="ECO:0000256" key="2">
    <source>
        <dbReference type="ARBA" id="ARBA00009685"/>
    </source>
</evidence>
<dbReference type="InterPro" id="IPR002133">
    <property type="entry name" value="S-AdoMet_synthetase"/>
</dbReference>
<feature type="binding site" description="in other chain" evidence="10">
    <location>
        <position position="16"/>
    </location>
    <ligand>
        <name>ATP</name>
        <dbReference type="ChEBI" id="CHEBI:30616"/>
        <note>ligand shared between two neighboring subunits</note>
    </ligand>
</feature>
<evidence type="ECO:0000256" key="11">
    <source>
        <dbReference type="RuleBase" id="RU000542"/>
    </source>
</evidence>
<dbReference type="AlphaFoldDB" id="A0A7Z7P3W7"/>
<dbReference type="Proteomes" id="UP000250200">
    <property type="component" value="Unassembled WGS sequence"/>
</dbReference>
<feature type="domain" description="S-adenosylmethionine synthetase central" evidence="14">
    <location>
        <begin position="126"/>
        <end position="243"/>
    </location>
</feature>
<organism evidence="16 17">
    <name type="scientific">Streptococcus agalactiae</name>
    <dbReference type="NCBI Taxonomy" id="1311"/>
    <lineage>
        <taxon>Bacteria</taxon>
        <taxon>Bacillati</taxon>
        <taxon>Bacillota</taxon>
        <taxon>Bacilli</taxon>
        <taxon>Lactobacillales</taxon>
        <taxon>Streptococcaceae</taxon>
        <taxon>Streptococcus</taxon>
    </lineage>
</organism>
<feature type="binding site" evidence="10">
    <location>
        <position position="251"/>
    </location>
    <ligand>
        <name>ATP</name>
        <dbReference type="ChEBI" id="CHEBI:30616"/>
        <note>ligand shared between two neighboring subunits</note>
    </ligand>
</feature>
<dbReference type="GO" id="GO:0005524">
    <property type="term" value="F:ATP binding"/>
    <property type="evidence" value="ECO:0007669"/>
    <property type="project" value="UniProtKB-UniRule"/>
</dbReference>
<feature type="binding site" description="in other chain" evidence="10">
    <location>
        <position position="57"/>
    </location>
    <ligand>
        <name>L-methionine</name>
        <dbReference type="ChEBI" id="CHEBI:57844"/>
        <note>ligand shared between two neighboring subunits</note>
    </ligand>
</feature>
<dbReference type="Pfam" id="PF02772">
    <property type="entry name" value="S-AdoMet_synt_M"/>
    <property type="match status" value="1"/>
</dbReference>
<comment type="subunit">
    <text evidence="10">Homotetramer; dimer of dimers.</text>
</comment>
<gene>
    <name evidence="10 16" type="primary">metK</name>
    <name evidence="16" type="ORF">NCTC8181_00120</name>
</gene>
<evidence type="ECO:0000256" key="9">
    <source>
        <dbReference type="ARBA" id="ARBA00022958"/>
    </source>
</evidence>
<evidence type="ECO:0000256" key="3">
    <source>
        <dbReference type="ARBA" id="ARBA00022563"/>
    </source>
</evidence>
<keyword evidence="10" id="KW-0963">Cytoplasm</keyword>
<evidence type="ECO:0000259" key="14">
    <source>
        <dbReference type="Pfam" id="PF02772"/>
    </source>
</evidence>
<keyword evidence="7 10" id="KW-0067">ATP-binding</keyword>
<dbReference type="GO" id="GO:0005737">
    <property type="term" value="C:cytoplasm"/>
    <property type="evidence" value="ECO:0007669"/>
    <property type="project" value="UniProtKB-SubCell"/>
</dbReference>
<feature type="binding site" description="in other chain" evidence="10">
    <location>
        <begin position="175"/>
        <end position="177"/>
    </location>
    <ligand>
        <name>ATP</name>
        <dbReference type="ChEBI" id="CHEBI:30616"/>
        <note>ligand shared between two neighboring subunits</note>
    </ligand>
</feature>
<evidence type="ECO:0000256" key="4">
    <source>
        <dbReference type="ARBA" id="ARBA00022679"/>
    </source>
</evidence>
<comment type="subcellular location">
    <subcellularLocation>
        <location evidence="10 11">Cytoplasm</location>
    </subcellularLocation>
</comment>
<dbReference type="EC" id="2.5.1.6" evidence="10"/>
<dbReference type="PROSITE" id="PS00376">
    <property type="entry name" value="ADOMET_SYNTHASE_1"/>
    <property type="match status" value="1"/>
</dbReference>
<feature type="domain" description="S-adenosylmethionine synthetase N-terminal" evidence="13">
    <location>
        <begin position="5"/>
        <end position="102"/>
    </location>
</feature>
<name>A0A7Z7P3W7_STRAG</name>
<keyword evidence="9 10" id="KW-0630">Potassium</keyword>
<dbReference type="InterPro" id="IPR022636">
    <property type="entry name" value="S-AdoMet_synthetase_sfam"/>
</dbReference>
<feature type="binding site" evidence="10">
    <location>
        <position position="251"/>
    </location>
    <ligand>
        <name>L-methionine</name>
        <dbReference type="ChEBI" id="CHEBI:57844"/>
        <note>ligand shared between two neighboring subunits</note>
    </ligand>
</feature>
<dbReference type="InterPro" id="IPR022630">
    <property type="entry name" value="S-AdoMet_synt_C"/>
</dbReference>
<evidence type="ECO:0000313" key="16">
    <source>
        <dbReference type="EMBL" id="SQA17202.1"/>
    </source>
</evidence>